<comment type="similarity">
    <text evidence="3">In the N-terminal section; belongs to the zinc metallo-hydrolase group 3 family.</text>
</comment>
<keyword evidence="6" id="KW-0408">Iron</keyword>
<keyword evidence="5" id="KW-0249">Electron transport</keyword>
<comment type="caution">
    <text evidence="8">The sequence shown here is derived from an EMBL/GenBank/DDBJ whole genome shotgun (WGS) entry which is preliminary data.</text>
</comment>
<dbReference type="PROSITE" id="PS00201">
    <property type="entry name" value="FLAVODOXIN"/>
    <property type="match status" value="1"/>
</dbReference>
<dbReference type="InterPro" id="IPR016440">
    <property type="entry name" value="Rubredoxin-O_OxRdtase"/>
</dbReference>
<dbReference type="PROSITE" id="PS50902">
    <property type="entry name" value="FLAVODOXIN_LIKE"/>
    <property type="match status" value="1"/>
</dbReference>
<gene>
    <name evidence="8" type="ORF">DHM44_09990</name>
</gene>
<dbReference type="InterPro" id="IPR051285">
    <property type="entry name" value="NADH_oxidoreductase_modular"/>
</dbReference>
<dbReference type="PANTHER" id="PTHR32145:SF11">
    <property type="entry name" value="DIFLAVIN FLAVOPROTEIN A 2-RELATED"/>
    <property type="match status" value="1"/>
</dbReference>
<dbReference type="Proteomes" id="UP000262325">
    <property type="component" value="Unassembled WGS sequence"/>
</dbReference>
<dbReference type="InterPro" id="IPR008254">
    <property type="entry name" value="Flavodoxin/NO_synth"/>
</dbReference>
<protein>
    <submittedName>
        <fullName evidence="8">FprA family A-type flavoprotein</fullName>
    </submittedName>
</protein>
<accession>A0A3D5QDS6</accession>
<dbReference type="SUPFAM" id="SSF56281">
    <property type="entry name" value="Metallo-hydrolase/oxidoreductase"/>
    <property type="match status" value="1"/>
</dbReference>
<feature type="domain" description="Flavodoxin-like" evidence="7">
    <location>
        <begin position="256"/>
        <end position="394"/>
    </location>
</feature>
<dbReference type="Gene3D" id="3.40.50.360">
    <property type="match status" value="1"/>
</dbReference>
<evidence type="ECO:0000313" key="9">
    <source>
        <dbReference type="Proteomes" id="UP000262325"/>
    </source>
</evidence>
<evidence type="ECO:0000259" key="7">
    <source>
        <dbReference type="PROSITE" id="PS50902"/>
    </source>
</evidence>
<evidence type="ECO:0000256" key="1">
    <source>
        <dbReference type="ARBA" id="ARBA00001917"/>
    </source>
</evidence>
<dbReference type="GO" id="GO:0016491">
    <property type="term" value="F:oxidoreductase activity"/>
    <property type="evidence" value="ECO:0007669"/>
    <property type="project" value="InterPro"/>
</dbReference>
<evidence type="ECO:0000256" key="6">
    <source>
        <dbReference type="ARBA" id="ARBA00023004"/>
    </source>
</evidence>
<organism evidence="8 9">
    <name type="scientific">Flexistipes sinusarabici</name>
    <dbReference type="NCBI Taxonomy" id="2352"/>
    <lineage>
        <taxon>Bacteria</taxon>
        <taxon>Pseudomonadati</taxon>
        <taxon>Deferribacterota</taxon>
        <taxon>Deferribacteres</taxon>
        <taxon>Deferribacterales</taxon>
        <taxon>Flexistipitaceae</taxon>
        <taxon>Flexistipes</taxon>
    </lineage>
</organism>
<dbReference type="GO" id="GO:0046872">
    <property type="term" value="F:metal ion binding"/>
    <property type="evidence" value="ECO:0007669"/>
    <property type="project" value="InterPro"/>
</dbReference>
<evidence type="ECO:0000256" key="4">
    <source>
        <dbReference type="ARBA" id="ARBA00022448"/>
    </source>
</evidence>
<dbReference type="Pfam" id="PF00258">
    <property type="entry name" value="Flavodoxin_1"/>
    <property type="match status" value="1"/>
</dbReference>
<dbReference type="PANTHER" id="PTHR32145">
    <property type="entry name" value="DIFLAVIN FLAVOPROTEIN A 2-RELATED"/>
    <property type="match status" value="1"/>
</dbReference>
<evidence type="ECO:0000256" key="5">
    <source>
        <dbReference type="ARBA" id="ARBA00022982"/>
    </source>
</evidence>
<proteinExistence type="inferred from homology"/>
<dbReference type="GO" id="GO:0009055">
    <property type="term" value="F:electron transfer activity"/>
    <property type="evidence" value="ECO:0007669"/>
    <property type="project" value="InterPro"/>
</dbReference>
<dbReference type="InterPro" id="IPR045761">
    <property type="entry name" value="ODP_dom"/>
</dbReference>
<dbReference type="CDD" id="cd07709">
    <property type="entry name" value="flavodiiron_proteins_MBL-fold"/>
    <property type="match status" value="1"/>
</dbReference>
<dbReference type="SUPFAM" id="SSF52218">
    <property type="entry name" value="Flavoproteins"/>
    <property type="match status" value="1"/>
</dbReference>
<dbReference type="PIRSF" id="PIRSF005243">
    <property type="entry name" value="ROO"/>
    <property type="match status" value="1"/>
</dbReference>
<dbReference type="InterPro" id="IPR036866">
    <property type="entry name" value="RibonucZ/Hydroxyglut_hydro"/>
</dbReference>
<name>A0A3D5QDS6_FLESI</name>
<dbReference type="GO" id="GO:0010181">
    <property type="term" value="F:FMN binding"/>
    <property type="evidence" value="ECO:0007669"/>
    <property type="project" value="InterPro"/>
</dbReference>
<dbReference type="EMBL" id="DPPF01000212">
    <property type="protein sequence ID" value="HCW93996.1"/>
    <property type="molecule type" value="Genomic_DNA"/>
</dbReference>
<dbReference type="AlphaFoldDB" id="A0A3D5QDS6"/>
<evidence type="ECO:0000313" key="8">
    <source>
        <dbReference type="EMBL" id="HCW93996.1"/>
    </source>
</evidence>
<keyword evidence="4" id="KW-0813">Transport</keyword>
<evidence type="ECO:0000256" key="2">
    <source>
        <dbReference type="ARBA" id="ARBA00001962"/>
    </source>
</evidence>
<evidence type="ECO:0000256" key="3">
    <source>
        <dbReference type="ARBA" id="ARBA00007121"/>
    </source>
</evidence>
<dbReference type="InterPro" id="IPR001226">
    <property type="entry name" value="Flavodoxin_CS"/>
</dbReference>
<comment type="cofactor">
    <cofactor evidence="2">
        <name>Fe cation</name>
        <dbReference type="ChEBI" id="CHEBI:24875"/>
    </cofactor>
</comment>
<dbReference type="InterPro" id="IPR029039">
    <property type="entry name" value="Flavoprotein-like_sf"/>
</dbReference>
<reference evidence="8 9" key="1">
    <citation type="journal article" date="2018" name="Nat. Biotechnol.">
        <title>A standardized bacterial taxonomy based on genome phylogeny substantially revises the tree of life.</title>
        <authorList>
            <person name="Parks D.H."/>
            <person name="Chuvochina M."/>
            <person name="Waite D.W."/>
            <person name="Rinke C."/>
            <person name="Skarshewski A."/>
            <person name="Chaumeil P.A."/>
            <person name="Hugenholtz P."/>
        </authorList>
    </citation>
    <scope>NUCLEOTIDE SEQUENCE [LARGE SCALE GENOMIC DNA]</scope>
    <source>
        <strain evidence="8">UBA8672</strain>
    </source>
</reference>
<dbReference type="InterPro" id="IPR001279">
    <property type="entry name" value="Metallo-B-lactamas"/>
</dbReference>
<dbReference type="SMART" id="SM00849">
    <property type="entry name" value="Lactamase_B"/>
    <property type="match status" value="1"/>
</dbReference>
<comment type="cofactor">
    <cofactor evidence="1">
        <name>FMN</name>
        <dbReference type="ChEBI" id="CHEBI:58210"/>
    </cofactor>
</comment>
<sequence length="400" mass="45388">MKAVKIKDNIHWVGVYDPDLEVFDIVIPTKHGTTYNSYLIEGSKSKALVEANKFVFTEDYLNTIRDITPIEEIDYIILNHNEPDHSGALPELLKINPDMQVIYSKTAKTFVENIVNTEFDGHSVTDGDSIDLGGKTLKFFHTPFLHWPDTMFTYLEEDNILFPCDFLGAHYCPDNIFNDQLKNKEEAKGAFEFYYNSIMRPYKEHILRALKKIEPLKIDIVCPSHGPILRENIDYYLNFYKEKAERYYRNNPEKQITIVYASAYGNTKLMADKIKAGVEESGVKVKMFDAAGDDINKIIDEIEISHGLLVGTATINAKAPKPIFNLFAQLVALNVSGRNAGAFGSFGWSGEGVKMSEDILKTMRMKLPQPSLKFKMTPSKDELQEAYNWGNSFGLSVMEG</sequence>
<dbReference type="Gene3D" id="3.60.15.10">
    <property type="entry name" value="Ribonuclease Z/Hydroxyacylglutathione hydrolase-like"/>
    <property type="match status" value="1"/>
</dbReference>
<dbReference type="Pfam" id="PF19583">
    <property type="entry name" value="ODP"/>
    <property type="match status" value="1"/>
</dbReference>